<keyword evidence="3 5" id="KW-0689">Ribosomal protein</keyword>
<protein>
    <recommendedName>
        <fullName evidence="7">30S ribosomal protein S9, chloroplastic</fullName>
    </recommendedName>
</protein>
<dbReference type="Pfam" id="PF00380">
    <property type="entry name" value="Ribosomal_S9"/>
    <property type="match status" value="1"/>
</dbReference>
<dbReference type="SUPFAM" id="SSF54211">
    <property type="entry name" value="Ribosomal protein S5 domain 2-like"/>
    <property type="match status" value="1"/>
</dbReference>
<proteinExistence type="inferred from homology"/>
<dbReference type="GO" id="GO:0003735">
    <property type="term" value="F:structural constituent of ribosome"/>
    <property type="evidence" value="ECO:0007669"/>
    <property type="project" value="InterPro"/>
</dbReference>
<dbReference type="GO" id="GO:0003723">
    <property type="term" value="F:RNA binding"/>
    <property type="evidence" value="ECO:0007669"/>
    <property type="project" value="TreeGrafter"/>
</dbReference>
<evidence type="ECO:0000256" key="1">
    <source>
        <dbReference type="ARBA" id="ARBA00004229"/>
    </source>
</evidence>
<dbReference type="InterPro" id="IPR023035">
    <property type="entry name" value="Ribosomal_uS9_bac/plastid"/>
</dbReference>
<evidence type="ECO:0000256" key="5">
    <source>
        <dbReference type="RuleBase" id="RU003815"/>
    </source>
</evidence>
<evidence type="ECO:0000313" key="6">
    <source>
        <dbReference type="EMBL" id="CAE2235188.1"/>
    </source>
</evidence>
<dbReference type="InterPro" id="IPR014721">
    <property type="entry name" value="Ribsml_uS5_D2-typ_fold_subgr"/>
</dbReference>
<comment type="subcellular location">
    <subcellularLocation>
        <location evidence="1">Plastid</location>
        <location evidence="1">Chloroplast</location>
    </subcellularLocation>
</comment>
<dbReference type="GO" id="GO:0022627">
    <property type="term" value="C:cytosolic small ribosomal subunit"/>
    <property type="evidence" value="ECO:0007669"/>
    <property type="project" value="TreeGrafter"/>
</dbReference>
<dbReference type="InterPro" id="IPR020568">
    <property type="entry name" value="Ribosomal_Su5_D2-typ_SF"/>
</dbReference>
<dbReference type="InterPro" id="IPR000754">
    <property type="entry name" value="Ribosomal_uS9"/>
</dbReference>
<evidence type="ECO:0000256" key="3">
    <source>
        <dbReference type="ARBA" id="ARBA00022980"/>
    </source>
</evidence>
<sequence length="290" mass="32419">MAFSRAAALRAGVFSLRRGVSLSTPVPTSSLLLEYAERRCLIHKGHQSTRPMSSFARRPNPNLRTHAVSIIDGNYNDYNSGNDGPEQAFPTDGEDNDWELSPSDAIEEYDEGGIADLFSGGDSELDRKVSALALEQHRAHEANKKKWLENSKPKVRVRQIDEKGRSNARGSRKTANAGVFIFPGEGFVTVNNKDIVDYFDRESDREHLLSPFVATRTCGKFDVRCHVTGGGKTGQAGAIRLGIARALEKYNPDYRASMKRLGYLTRDPRMVERKKIGLKKARKAPQWVRR</sequence>
<dbReference type="GO" id="GO:0006412">
    <property type="term" value="P:translation"/>
    <property type="evidence" value="ECO:0007669"/>
    <property type="project" value="InterPro"/>
</dbReference>
<evidence type="ECO:0008006" key="7">
    <source>
        <dbReference type="Google" id="ProtNLM"/>
    </source>
</evidence>
<dbReference type="PANTHER" id="PTHR21569">
    <property type="entry name" value="RIBOSOMAL PROTEIN S9"/>
    <property type="match status" value="1"/>
</dbReference>
<dbReference type="AlphaFoldDB" id="A0A7S4IP46"/>
<name>A0A7S4IP46_9STRA</name>
<organism evidence="6">
    <name type="scientific">Odontella aurita</name>
    <dbReference type="NCBI Taxonomy" id="265563"/>
    <lineage>
        <taxon>Eukaryota</taxon>
        <taxon>Sar</taxon>
        <taxon>Stramenopiles</taxon>
        <taxon>Ochrophyta</taxon>
        <taxon>Bacillariophyta</taxon>
        <taxon>Mediophyceae</taxon>
        <taxon>Biddulphiophycidae</taxon>
        <taxon>Eupodiscales</taxon>
        <taxon>Odontellaceae</taxon>
        <taxon>Odontella</taxon>
    </lineage>
</organism>
<dbReference type="GO" id="GO:0009507">
    <property type="term" value="C:chloroplast"/>
    <property type="evidence" value="ECO:0007669"/>
    <property type="project" value="UniProtKB-SubCell"/>
</dbReference>
<dbReference type="Gene3D" id="3.30.230.10">
    <property type="match status" value="1"/>
</dbReference>
<dbReference type="NCBIfam" id="NF001099">
    <property type="entry name" value="PRK00132.1"/>
    <property type="match status" value="1"/>
</dbReference>
<dbReference type="InterPro" id="IPR020574">
    <property type="entry name" value="Ribosomal_uS9_CS"/>
</dbReference>
<dbReference type="EMBL" id="HBKQ01020037">
    <property type="protein sequence ID" value="CAE2235188.1"/>
    <property type="molecule type" value="Transcribed_RNA"/>
</dbReference>
<comment type="similarity">
    <text evidence="2 5">Belongs to the universal ribosomal protein uS9 family.</text>
</comment>
<dbReference type="HAMAP" id="MF_00532_B">
    <property type="entry name" value="Ribosomal_uS9_B"/>
    <property type="match status" value="1"/>
</dbReference>
<gene>
    <name evidence="6" type="ORF">OAUR00152_LOCUS13535</name>
</gene>
<accession>A0A7S4IP46</accession>
<reference evidence="6" key="1">
    <citation type="submission" date="2021-01" db="EMBL/GenBank/DDBJ databases">
        <authorList>
            <person name="Corre E."/>
            <person name="Pelletier E."/>
            <person name="Niang G."/>
            <person name="Scheremetjew M."/>
            <person name="Finn R."/>
            <person name="Kale V."/>
            <person name="Holt S."/>
            <person name="Cochrane G."/>
            <person name="Meng A."/>
            <person name="Brown T."/>
            <person name="Cohen L."/>
        </authorList>
    </citation>
    <scope>NUCLEOTIDE SEQUENCE</scope>
    <source>
        <strain evidence="6">Isolate 1302-5</strain>
    </source>
</reference>
<evidence type="ECO:0000256" key="2">
    <source>
        <dbReference type="ARBA" id="ARBA00005251"/>
    </source>
</evidence>
<dbReference type="FunFam" id="3.30.230.10:FF:000001">
    <property type="entry name" value="30S ribosomal protein S9"/>
    <property type="match status" value="1"/>
</dbReference>
<dbReference type="PANTHER" id="PTHR21569:SF1">
    <property type="entry name" value="SMALL RIBOSOMAL SUBUNIT PROTEIN US9M"/>
    <property type="match status" value="1"/>
</dbReference>
<dbReference type="PROSITE" id="PS00360">
    <property type="entry name" value="RIBOSOMAL_S9"/>
    <property type="match status" value="1"/>
</dbReference>
<evidence type="ECO:0000256" key="4">
    <source>
        <dbReference type="ARBA" id="ARBA00023274"/>
    </source>
</evidence>
<keyword evidence="4 5" id="KW-0687">Ribonucleoprotein</keyword>